<dbReference type="Pfam" id="PF03206">
    <property type="entry name" value="NifW"/>
    <property type="match status" value="1"/>
</dbReference>
<evidence type="ECO:0000256" key="4">
    <source>
        <dbReference type="ARBA" id="ARBA00016274"/>
    </source>
</evidence>
<evidence type="ECO:0000256" key="6">
    <source>
        <dbReference type="HAMAP-Rule" id="MF_00529"/>
    </source>
</evidence>
<dbReference type="PIRSF" id="PIRSF005790">
    <property type="entry name" value="NifW"/>
    <property type="match status" value="1"/>
</dbReference>
<evidence type="ECO:0000256" key="3">
    <source>
        <dbReference type="ARBA" id="ARBA00011284"/>
    </source>
</evidence>
<dbReference type="GO" id="GO:0009399">
    <property type="term" value="P:nitrogen fixation"/>
    <property type="evidence" value="ECO:0007669"/>
    <property type="project" value="UniProtKB-UniRule"/>
</dbReference>
<evidence type="ECO:0000256" key="1">
    <source>
        <dbReference type="ARBA" id="ARBA00002247"/>
    </source>
</evidence>
<comment type="similarity">
    <text evidence="2 6">Belongs to the NifW family.</text>
</comment>
<dbReference type="AlphaFoldDB" id="Q6US88"/>
<dbReference type="EMBL" id="AY362827">
    <property type="protein sequence ID" value="AAQ62575.1"/>
    <property type="molecule type" value="Genomic_DNA"/>
</dbReference>
<dbReference type="SMR" id="Q6US88"/>
<dbReference type="OMA" id="MKRMGQY"/>
<organism evidence="7">
    <name type="scientific">Rhodospirillum rubrum</name>
    <dbReference type="NCBI Taxonomy" id="1085"/>
    <lineage>
        <taxon>Bacteria</taxon>
        <taxon>Pseudomonadati</taxon>
        <taxon>Pseudomonadota</taxon>
        <taxon>Alphaproteobacteria</taxon>
        <taxon>Rhodospirillales</taxon>
        <taxon>Rhodospirillaceae</taxon>
        <taxon>Rhodospirillum</taxon>
    </lineage>
</organism>
<sequence length="120" mass="13501">MSRFLEDLRSLSSAEEFFSFLGVEFNPKVVQVNRLHILKKYQTYLKACDAEENGESVSRETHKRCLERAYADFLTSDARSEKLFKVFQSEAGKAFVGLDAILPLAAAERSESKVNSSAEA</sequence>
<gene>
    <name evidence="6 7" type="primary">nifW</name>
</gene>
<dbReference type="RefSeq" id="WP_011389923.1">
    <property type="nucleotide sequence ID" value="NZ_CP077803.1"/>
</dbReference>
<evidence type="ECO:0000256" key="2">
    <source>
        <dbReference type="ARBA" id="ARBA00008351"/>
    </source>
</evidence>
<name>Q6US88_RHORU</name>
<keyword evidence="5 6" id="KW-0535">Nitrogen fixation</keyword>
<accession>Q6US88</accession>
<proteinExistence type="inferred from homology"/>
<evidence type="ECO:0000313" key="7">
    <source>
        <dbReference type="EMBL" id="AAQ62575.1"/>
    </source>
</evidence>
<protein>
    <recommendedName>
        <fullName evidence="4 6">Nitrogenase-stabilizing/protective protein NifW</fullName>
    </recommendedName>
</protein>
<reference evidence="7" key="1">
    <citation type="journal article" date="2004" name="J. Bacteriol.">
        <title>The fixABCX genes in Rhodospirillum rubrum encode a putative membrane complex participating in electron transfer to nitrogenase.</title>
        <authorList>
            <person name="Edgren T."/>
            <person name="Nordlund S."/>
        </authorList>
    </citation>
    <scope>NUCLEOTIDE SEQUENCE</scope>
</reference>
<comment type="subunit">
    <text evidence="3 6">Homotrimer; associates with NifD.</text>
</comment>
<dbReference type="InterPro" id="IPR004893">
    <property type="entry name" value="NifW"/>
</dbReference>
<dbReference type="HAMAP" id="MF_00529">
    <property type="entry name" value="NifW"/>
    <property type="match status" value="1"/>
</dbReference>
<evidence type="ECO:0000256" key="5">
    <source>
        <dbReference type="ARBA" id="ARBA00023231"/>
    </source>
</evidence>
<comment type="function">
    <text evidence="1 6">May protect the nitrogenase Fe-Mo protein from oxidative damage.</text>
</comment>